<name>A0A928Z7P5_9CYAN</name>
<protein>
    <recommendedName>
        <fullName evidence="2">Cyanobacterial TRADD-N associated 2 transmembrane domain-containing protein</fullName>
    </recommendedName>
</protein>
<accession>A0A928Z7P5</accession>
<evidence type="ECO:0000313" key="4">
    <source>
        <dbReference type="Proteomes" id="UP000621799"/>
    </source>
</evidence>
<feature type="domain" description="Cyanobacterial TRADD-N associated 2 transmembrane" evidence="2">
    <location>
        <begin position="88"/>
        <end position="150"/>
    </location>
</feature>
<keyword evidence="1" id="KW-0812">Transmembrane</keyword>
<dbReference type="EMBL" id="JADEXN010000041">
    <property type="protein sequence ID" value="MBE9039908.1"/>
    <property type="molecule type" value="Genomic_DNA"/>
</dbReference>
<dbReference type="Proteomes" id="UP000621799">
    <property type="component" value="Unassembled WGS sequence"/>
</dbReference>
<keyword evidence="1" id="KW-1133">Transmembrane helix</keyword>
<evidence type="ECO:0000259" key="2">
    <source>
        <dbReference type="Pfam" id="PF20712"/>
    </source>
</evidence>
<feature type="transmembrane region" description="Helical" evidence="1">
    <location>
        <begin position="97"/>
        <end position="117"/>
    </location>
</feature>
<evidence type="ECO:0000256" key="1">
    <source>
        <dbReference type="SAM" id="Phobius"/>
    </source>
</evidence>
<organism evidence="3 4">
    <name type="scientific">Zarconia navalis LEGE 11467</name>
    <dbReference type="NCBI Taxonomy" id="1828826"/>
    <lineage>
        <taxon>Bacteria</taxon>
        <taxon>Bacillati</taxon>
        <taxon>Cyanobacteriota</taxon>
        <taxon>Cyanophyceae</taxon>
        <taxon>Oscillatoriophycideae</taxon>
        <taxon>Oscillatoriales</taxon>
        <taxon>Oscillatoriales incertae sedis</taxon>
        <taxon>Zarconia</taxon>
        <taxon>Zarconia navalis</taxon>
    </lineage>
</organism>
<reference evidence="3" key="1">
    <citation type="submission" date="2020-10" db="EMBL/GenBank/DDBJ databases">
        <authorList>
            <person name="Castelo-Branco R."/>
            <person name="Eusebio N."/>
            <person name="Adriana R."/>
            <person name="Vieira A."/>
            <person name="Brugerolle De Fraissinette N."/>
            <person name="Rezende De Castro R."/>
            <person name="Schneider M.P."/>
            <person name="Vasconcelos V."/>
            <person name="Leao P.N."/>
        </authorList>
    </citation>
    <scope>NUCLEOTIDE SEQUENCE</scope>
    <source>
        <strain evidence="3">LEGE 11467</strain>
    </source>
</reference>
<dbReference type="AlphaFoldDB" id="A0A928Z7P5"/>
<dbReference type="Pfam" id="PF20712">
    <property type="entry name" value="CyanoTRADDas_TM"/>
    <property type="match status" value="1"/>
</dbReference>
<gene>
    <name evidence="3" type="ORF">IQ235_03765</name>
</gene>
<sequence length="166" mass="18075">MSISDSIGFSIGSRNPEAIVALWDSYTTSPTTENEMSRLTPKFADRHLTLFFALKTSLPEKFELLVRAHSLLASQPTDPITAYDRDCQRHAKQTTHLAMGATILHLAIAFVGAGLLLSGNATEAQVKTASSVLGGAALACTRRAKDARDRYDALMRGLPKKENEQQ</sequence>
<comment type="caution">
    <text evidence="3">The sequence shown here is derived from an EMBL/GenBank/DDBJ whole genome shotgun (WGS) entry which is preliminary data.</text>
</comment>
<keyword evidence="4" id="KW-1185">Reference proteome</keyword>
<proteinExistence type="predicted"/>
<evidence type="ECO:0000313" key="3">
    <source>
        <dbReference type="EMBL" id="MBE9039908.1"/>
    </source>
</evidence>
<dbReference type="InterPro" id="IPR048567">
    <property type="entry name" value="CyanoTRADDas_TM"/>
</dbReference>
<keyword evidence="1" id="KW-0472">Membrane</keyword>